<keyword evidence="2" id="KW-1185">Reference proteome</keyword>
<dbReference type="EMBL" id="JARGDL010000009">
    <property type="protein sequence ID" value="MDF1612024.1"/>
    <property type="molecule type" value="Genomic_DNA"/>
</dbReference>
<proteinExistence type="predicted"/>
<dbReference type="RefSeq" id="WP_321535792.1">
    <property type="nucleotide sequence ID" value="NZ_JARGDL010000009.1"/>
</dbReference>
<evidence type="ECO:0000313" key="2">
    <source>
        <dbReference type="Proteomes" id="UP001221302"/>
    </source>
</evidence>
<sequence>MILNFSLKKLLSILLIFQFIFLLSSCITESDLNFEKSISVKKDDSTTVSLNYKESIFINDEFSISFEGVNNDSRCPIDVVCVWAGNAEVVLKIRNKNFEKNFILNSYLFPRTIVYDQYEIELTKVLPERKSQIELMQSDYSIHLKIFFNTNKELRKVHMIDSNLDWTMSKDYLKVNSVSLDKNLLSFSLSYSGGCKEHFINVFAYTSIAKSIPPQINLHISHNANNDLCEAYITRKMQFDLSVIKNFLIGYNNVYLNIFSPDGKLVGGSPLLYKY</sequence>
<gene>
    <name evidence="1" type="ORF">P0M35_07665</name>
</gene>
<reference evidence="1" key="1">
    <citation type="submission" date="2023-03" db="EMBL/GenBank/DDBJ databases">
        <title>Stygiobacter electus gen. nov., sp. nov., facultatively anaerobic thermotolerant bacterium of the class Ignavibacteria from a well of Yessentuki mineral water deposit.</title>
        <authorList>
            <person name="Podosokorskaya O.A."/>
            <person name="Elcheninov A.G."/>
            <person name="Petrova N.F."/>
            <person name="Zavarzina D.G."/>
            <person name="Kublanov I.V."/>
            <person name="Merkel A.Y."/>
        </authorList>
    </citation>
    <scope>NUCLEOTIDE SEQUENCE</scope>
    <source>
        <strain evidence="1">09-Me</strain>
    </source>
</reference>
<dbReference type="InterPro" id="IPR038143">
    <property type="entry name" value="NigD-like_C_dom_sf"/>
</dbReference>
<dbReference type="Gene3D" id="2.60.40.2370">
    <property type="entry name" value="NigD-like, C-terminal beta sandwich domain"/>
    <property type="match status" value="1"/>
</dbReference>
<dbReference type="AlphaFoldDB" id="A0AAE3P0U7"/>
<protein>
    <submittedName>
        <fullName evidence="1">Uncharacterized protein</fullName>
    </submittedName>
</protein>
<comment type="caution">
    <text evidence="1">The sequence shown here is derived from an EMBL/GenBank/DDBJ whole genome shotgun (WGS) entry which is preliminary data.</text>
</comment>
<name>A0AAE3P0U7_9BACT</name>
<accession>A0AAE3P0U7</accession>
<evidence type="ECO:0000313" key="1">
    <source>
        <dbReference type="EMBL" id="MDF1612024.1"/>
    </source>
</evidence>
<dbReference type="Proteomes" id="UP001221302">
    <property type="component" value="Unassembled WGS sequence"/>
</dbReference>
<organism evidence="1 2">
    <name type="scientific">Stygiobacter electus</name>
    <dbReference type="NCBI Taxonomy" id="3032292"/>
    <lineage>
        <taxon>Bacteria</taxon>
        <taxon>Pseudomonadati</taxon>
        <taxon>Ignavibacteriota</taxon>
        <taxon>Ignavibacteria</taxon>
        <taxon>Ignavibacteriales</taxon>
        <taxon>Melioribacteraceae</taxon>
        <taxon>Stygiobacter</taxon>
    </lineage>
</organism>